<dbReference type="EMBL" id="BMAR01000047">
    <property type="protein sequence ID" value="GFR51184.1"/>
    <property type="molecule type" value="Genomic_DNA"/>
</dbReference>
<name>A0AAD3HRJ3_9CHLO</name>
<sequence>MLPYLITRQAFAFTHRLPYRLQFIKSSTSSETTNRLVGAPLRSALTPICGNLVAMSTAPAKTASCSEGHDALHGNAVLPSHHVENPGLLGPRFRNPWDTFEGRSFSEVMRWHRERRQAGGPAPGHLMGIPKPTEADYRRAFPLHPVDWSALASPPAGGLQAVWVGHATVLVQMGGVNLITDPVFSDRCAPVQFAGPKRVVPPALTGLEPQLPPLDLVLISHNHYDHLDTATVRTLHRRYGKSLTWFVPLGLRPWFRSEGVPAAQVVELDWWQRAEHTCARTGASVTVTMVPAQHWSARGVLDRFRTLWGGYVVSTPPQQQQPQQQQSSTPHSQQQQQQQQQHQSQEGKPDELPPPTSSTSSPTQVAASSRCCAGSRVAPAPVPAAATTSTAAAAAPTAPAAAAALAAPLKFFFAGDTGYCSVFREVGERLGPIDLAAIPIGAYEPRWFMRPQHVDAVEGLQISRDVRAAVSIGIHTATWALTDEPLDEPPKKLQEAVAAAGLPPSSFVTLQHGERAVVVGGRLVNNPATLPVQMGATGGSSEAEGKRKEA</sequence>
<dbReference type="PANTHER" id="PTHR15032">
    <property type="entry name" value="N-ACYL-PHOSPHATIDYLETHANOLAMINE-HYDROLYZING PHOSPHOLIPASE D"/>
    <property type="match status" value="1"/>
</dbReference>
<evidence type="ECO:0000313" key="3">
    <source>
        <dbReference type="EMBL" id="GFR51184.1"/>
    </source>
</evidence>
<feature type="domain" description="Metallo-beta-lactamase" evidence="2">
    <location>
        <begin position="374"/>
        <end position="475"/>
    </location>
</feature>
<dbReference type="PANTHER" id="PTHR15032:SF4">
    <property type="entry name" value="N-ACYL-PHOSPHATIDYLETHANOLAMINE-HYDROLYZING PHOSPHOLIPASE D"/>
    <property type="match status" value="1"/>
</dbReference>
<comment type="caution">
    <text evidence="3">The sequence shown here is derived from an EMBL/GenBank/DDBJ whole genome shotgun (WGS) entry which is preliminary data.</text>
</comment>
<accession>A0AAD3HRJ3</accession>
<dbReference type="InterPro" id="IPR036866">
    <property type="entry name" value="RibonucZ/Hydroxyglut_hydro"/>
</dbReference>
<dbReference type="SUPFAM" id="SSF56281">
    <property type="entry name" value="Metallo-hydrolase/oxidoreductase"/>
    <property type="match status" value="1"/>
</dbReference>
<dbReference type="Pfam" id="PF12706">
    <property type="entry name" value="Lactamase_B_2"/>
    <property type="match status" value="2"/>
</dbReference>
<feature type="region of interest" description="Disordered" evidence="1">
    <location>
        <begin position="313"/>
        <end position="372"/>
    </location>
</feature>
<keyword evidence="4" id="KW-1185">Reference proteome</keyword>
<dbReference type="InterPro" id="IPR001279">
    <property type="entry name" value="Metallo-B-lactamas"/>
</dbReference>
<reference evidence="3 4" key="1">
    <citation type="journal article" date="2021" name="Sci. Rep.">
        <title>Genome sequencing of the multicellular alga Astrephomene provides insights into convergent evolution of germ-soma differentiation.</title>
        <authorList>
            <person name="Yamashita S."/>
            <person name="Yamamoto K."/>
            <person name="Matsuzaki R."/>
            <person name="Suzuki S."/>
            <person name="Yamaguchi H."/>
            <person name="Hirooka S."/>
            <person name="Minakuchi Y."/>
            <person name="Miyagishima S."/>
            <person name="Kawachi M."/>
            <person name="Toyoda A."/>
            <person name="Nozaki H."/>
        </authorList>
    </citation>
    <scope>NUCLEOTIDE SEQUENCE [LARGE SCALE GENOMIC DNA]</scope>
    <source>
        <strain evidence="3 4">NIES-4017</strain>
    </source>
</reference>
<dbReference type="Proteomes" id="UP001054857">
    <property type="component" value="Unassembled WGS sequence"/>
</dbReference>
<dbReference type="Gene3D" id="3.60.15.10">
    <property type="entry name" value="Ribonuclease Z/Hydroxyacylglutathione hydrolase-like"/>
    <property type="match status" value="2"/>
</dbReference>
<dbReference type="GO" id="GO:0005737">
    <property type="term" value="C:cytoplasm"/>
    <property type="evidence" value="ECO:0007669"/>
    <property type="project" value="TreeGrafter"/>
</dbReference>
<proteinExistence type="predicted"/>
<protein>
    <recommendedName>
        <fullName evidence="2">Metallo-beta-lactamase domain-containing protein</fullName>
    </recommendedName>
</protein>
<feature type="compositionally biased region" description="Low complexity" evidence="1">
    <location>
        <begin position="314"/>
        <end position="344"/>
    </location>
</feature>
<organism evidence="3 4">
    <name type="scientific">Astrephomene gubernaculifera</name>
    <dbReference type="NCBI Taxonomy" id="47775"/>
    <lineage>
        <taxon>Eukaryota</taxon>
        <taxon>Viridiplantae</taxon>
        <taxon>Chlorophyta</taxon>
        <taxon>core chlorophytes</taxon>
        <taxon>Chlorophyceae</taxon>
        <taxon>CS clade</taxon>
        <taxon>Chlamydomonadales</taxon>
        <taxon>Astrephomenaceae</taxon>
        <taxon>Astrephomene</taxon>
    </lineage>
</organism>
<dbReference type="AlphaFoldDB" id="A0AAD3HRJ3"/>
<feature type="domain" description="Metallo-beta-lactamase" evidence="2">
    <location>
        <begin position="177"/>
        <end position="315"/>
    </location>
</feature>
<gene>
    <name evidence="3" type="ORF">Agub_g13461</name>
</gene>
<evidence type="ECO:0000259" key="2">
    <source>
        <dbReference type="Pfam" id="PF12706"/>
    </source>
</evidence>
<evidence type="ECO:0000313" key="4">
    <source>
        <dbReference type="Proteomes" id="UP001054857"/>
    </source>
</evidence>
<evidence type="ECO:0000256" key="1">
    <source>
        <dbReference type="SAM" id="MobiDB-lite"/>
    </source>
</evidence>